<dbReference type="PANTHER" id="PTHR21221:SF1">
    <property type="entry name" value="UREIDOGLYCOLATE LYASE"/>
    <property type="match status" value="1"/>
</dbReference>
<dbReference type="Pfam" id="PF04115">
    <property type="entry name" value="Ureidogly_lyase"/>
    <property type="match status" value="1"/>
</dbReference>
<reference evidence="5 6" key="1">
    <citation type="submission" date="2024-02" db="EMBL/GenBank/DDBJ databases">
        <title>New especies of Spiribacter isolated from saline water.</title>
        <authorList>
            <person name="Leon M.J."/>
            <person name="De La Haba R."/>
            <person name="Sanchez-Porro C."/>
            <person name="Ventosa A."/>
        </authorList>
    </citation>
    <scope>NUCLEOTIDE SEQUENCE [LARGE SCALE GENOMIC DNA]</scope>
    <source>
        <strain evidence="6">ag22IC6-390</strain>
    </source>
</reference>
<evidence type="ECO:0000256" key="4">
    <source>
        <dbReference type="ARBA" id="ARBA00047684"/>
    </source>
</evidence>
<sequence>MSITLEAAPLTAAGFAPFGTVIQTDGARHYPINAGTTERYHRLAVAEALAADDSPDSTTPEVIISLFEARPYALPAALWMLERHPLGSQAFMPLGNHPWIVVVGPAGETPAPAALRAFVARPDQGVNYATGVWHHPLIALEAPSQFLVVDRDGPGENCDEAPLADDIRVTLPEHSRP</sequence>
<comment type="catalytic activity">
    <reaction evidence="4">
        <text>(S)-ureidoglycolate = urea + glyoxylate</text>
        <dbReference type="Rhea" id="RHEA:11304"/>
        <dbReference type="ChEBI" id="CHEBI:16199"/>
        <dbReference type="ChEBI" id="CHEBI:36655"/>
        <dbReference type="ChEBI" id="CHEBI:57296"/>
        <dbReference type="EC" id="4.3.2.3"/>
    </reaction>
</comment>
<evidence type="ECO:0000256" key="2">
    <source>
        <dbReference type="ARBA" id="ARBA00022631"/>
    </source>
</evidence>
<dbReference type="CDD" id="cd20298">
    <property type="entry name" value="cupin_UAH"/>
    <property type="match status" value="1"/>
</dbReference>
<comment type="caution">
    <text evidence="5">The sequence shown here is derived from an EMBL/GenBank/DDBJ whole genome shotgun (WGS) entry which is preliminary data.</text>
</comment>
<dbReference type="Gene3D" id="2.60.120.480">
    <property type="entry name" value="Ureidoglycolate hydrolase"/>
    <property type="match status" value="1"/>
</dbReference>
<dbReference type="InterPro" id="IPR011051">
    <property type="entry name" value="RmlC_Cupin_sf"/>
</dbReference>
<gene>
    <name evidence="5" type="ORF">V6X73_08980</name>
</gene>
<evidence type="ECO:0000256" key="3">
    <source>
        <dbReference type="ARBA" id="ARBA00023239"/>
    </source>
</evidence>
<dbReference type="InterPro" id="IPR047233">
    <property type="entry name" value="UAH_cupin"/>
</dbReference>
<comment type="subunit">
    <text evidence="1">Homodimer.</text>
</comment>
<organism evidence="5 6">
    <name type="scientific">Spiribacter pallidus</name>
    <dbReference type="NCBI Taxonomy" id="1987936"/>
    <lineage>
        <taxon>Bacteria</taxon>
        <taxon>Pseudomonadati</taxon>
        <taxon>Pseudomonadota</taxon>
        <taxon>Gammaproteobacteria</taxon>
        <taxon>Chromatiales</taxon>
        <taxon>Ectothiorhodospiraceae</taxon>
        <taxon>Spiribacter</taxon>
    </lineage>
</organism>
<evidence type="ECO:0000256" key="1">
    <source>
        <dbReference type="ARBA" id="ARBA00011738"/>
    </source>
</evidence>
<keyword evidence="6" id="KW-1185">Reference proteome</keyword>
<accession>A0ABV3TE09</accession>
<evidence type="ECO:0000313" key="6">
    <source>
        <dbReference type="Proteomes" id="UP001556709"/>
    </source>
</evidence>
<dbReference type="RefSeq" id="WP_367959597.1">
    <property type="nucleotide sequence ID" value="NZ_JBAKFK010000004.1"/>
</dbReference>
<dbReference type="Proteomes" id="UP001556709">
    <property type="component" value="Unassembled WGS sequence"/>
</dbReference>
<dbReference type="InterPro" id="IPR007247">
    <property type="entry name" value="Ureidogly_lyase"/>
</dbReference>
<dbReference type="GO" id="GO:0016829">
    <property type="term" value="F:lyase activity"/>
    <property type="evidence" value="ECO:0007669"/>
    <property type="project" value="UniProtKB-KW"/>
</dbReference>
<dbReference type="EMBL" id="JBAKFM010000004">
    <property type="protein sequence ID" value="MEX0469858.1"/>
    <property type="molecule type" value="Genomic_DNA"/>
</dbReference>
<dbReference type="PANTHER" id="PTHR21221">
    <property type="entry name" value="UREIDOGLYCOLATE HYDROLASE"/>
    <property type="match status" value="1"/>
</dbReference>
<dbReference type="PIRSF" id="PIRSF017306">
    <property type="entry name" value="Ureidogly_hydro"/>
    <property type="match status" value="1"/>
</dbReference>
<dbReference type="SUPFAM" id="SSF51182">
    <property type="entry name" value="RmlC-like cupins"/>
    <property type="match status" value="1"/>
</dbReference>
<proteinExistence type="predicted"/>
<keyword evidence="2" id="KW-0659">Purine metabolism</keyword>
<keyword evidence="3 5" id="KW-0456">Lyase</keyword>
<name>A0ABV3TE09_9GAMM</name>
<dbReference type="InterPro" id="IPR024060">
    <property type="entry name" value="Ureidoglycolate_lyase_dom_sf"/>
</dbReference>
<protein>
    <submittedName>
        <fullName evidence="5">Ureidoglycolate lyase</fullName>
    </submittedName>
</protein>
<evidence type="ECO:0000313" key="5">
    <source>
        <dbReference type="EMBL" id="MEX0469858.1"/>
    </source>
</evidence>
<dbReference type="NCBIfam" id="NF009932">
    <property type="entry name" value="PRK13395.1"/>
    <property type="match status" value="1"/>
</dbReference>